<comment type="similarity">
    <text evidence="1">Belongs to the GST superfamily.</text>
</comment>
<dbReference type="SFLD" id="SFLDS00019">
    <property type="entry name" value="Glutathione_Transferase_(cytos"/>
    <property type="match status" value="1"/>
</dbReference>
<evidence type="ECO:0000259" key="2">
    <source>
        <dbReference type="PROSITE" id="PS50404"/>
    </source>
</evidence>
<dbReference type="InterPro" id="IPR040079">
    <property type="entry name" value="Glutathione_S-Trfase"/>
</dbReference>
<dbReference type="STRING" id="669874.A0A1E4TPC7"/>
<evidence type="ECO:0000256" key="1">
    <source>
        <dbReference type="ARBA" id="ARBA00007409"/>
    </source>
</evidence>
<dbReference type="PROSITE" id="PS50404">
    <property type="entry name" value="GST_NTER"/>
    <property type="match status" value="1"/>
</dbReference>
<feature type="domain" description="GST N-terminal" evidence="2">
    <location>
        <begin position="18"/>
        <end position="104"/>
    </location>
</feature>
<evidence type="ECO:0000313" key="5">
    <source>
        <dbReference type="Proteomes" id="UP000094236"/>
    </source>
</evidence>
<evidence type="ECO:0008006" key="6">
    <source>
        <dbReference type="Google" id="ProtNLM"/>
    </source>
</evidence>
<gene>
    <name evidence="4" type="ORF">PACTADRAFT_4473</name>
</gene>
<dbReference type="InterPro" id="IPR004046">
    <property type="entry name" value="GST_C"/>
</dbReference>
<sequence length="232" mass="26692">MVGYLVDEKDPKEVALKAPYIKLYTAPTSNGFKISILLELLGLDYYVRPINLATNENKEPWYLELNPNGKIPTLSDVDEKGNKLEIAESGAIMLYLIEKYDKSHKFSYPYGTLNYWKTVECLFFQVSAVGVIQNILFQFNTYTEPDPFATKKFVEELKRLYSILESFLQKNHSNLLLVGDRITIADIGIWTFANNLGSFGIDINEYPSVKQWYDKLKKIDGFQRGLKIFPSE</sequence>
<reference evidence="5" key="1">
    <citation type="submission" date="2016-05" db="EMBL/GenBank/DDBJ databases">
        <title>Comparative genomics of biotechnologically important yeasts.</title>
        <authorList>
            <consortium name="DOE Joint Genome Institute"/>
            <person name="Riley R."/>
            <person name="Haridas S."/>
            <person name="Wolfe K.H."/>
            <person name="Lopes M.R."/>
            <person name="Hittinger C.T."/>
            <person name="Goker M."/>
            <person name="Salamov A."/>
            <person name="Wisecaver J."/>
            <person name="Long T.M."/>
            <person name="Aerts A.L."/>
            <person name="Barry K."/>
            <person name="Choi C."/>
            <person name="Clum A."/>
            <person name="Coughlan A.Y."/>
            <person name="Deshpande S."/>
            <person name="Douglass A.P."/>
            <person name="Hanson S.J."/>
            <person name="Klenk H.-P."/>
            <person name="Labutti K."/>
            <person name="Lapidus A."/>
            <person name="Lindquist E."/>
            <person name="Lipzen A."/>
            <person name="Meier-Kolthoff J.P."/>
            <person name="Ohm R.A."/>
            <person name="Otillar R.P."/>
            <person name="Pangilinan J."/>
            <person name="Peng Y."/>
            <person name="Rokas A."/>
            <person name="Rosa C.A."/>
            <person name="Scheuner C."/>
            <person name="Sibirny A.A."/>
            <person name="Slot J.C."/>
            <person name="Stielow J.B."/>
            <person name="Sun H."/>
            <person name="Kurtzman C.P."/>
            <person name="Blackwell M."/>
            <person name="Grigoriev I.V."/>
            <person name="Jeffries T.W."/>
        </authorList>
    </citation>
    <scope>NUCLEOTIDE SEQUENCE [LARGE SCALE GENOMIC DNA]</scope>
    <source>
        <strain evidence="5">NRRL Y-2460</strain>
    </source>
</reference>
<proteinExistence type="inferred from homology"/>
<dbReference type="InterPro" id="IPR036249">
    <property type="entry name" value="Thioredoxin-like_sf"/>
</dbReference>
<dbReference type="Pfam" id="PF14497">
    <property type="entry name" value="GST_C_3"/>
    <property type="match status" value="1"/>
</dbReference>
<dbReference type="Pfam" id="PF02798">
    <property type="entry name" value="GST_N"/>
    <property type="match status" value="1"/>
</dbReference>
<evidence type="ECO:0000259" key="3">
    <source>
        <dbReference type="PROSITE" id="PS50405"/>
    </source>
</evidence>
<dbReference type="EMBL" id="KV454017">
    <property type="protein sequence ID" value="ODV93569.1"/>
    <property type="molecule type" value="Genomic_DNA"/>
</dbReference>
<dbReference type="AlphaFoldDB" id="A0A1E4TPC7"/>
<dbReference type="CDD" id="cd03048">
    <property type="entry name" value="GST_N_Ure2p_like"/>
    <property type="match status" value="1"/>
</dbReference>
<dbReference type="PROSITE" id="PS50405">
    <property type="entry name" value="GST_CTER"/>
    <property type="match status" value="1"/>
</dbReference>
<dbReference type="SUPFAM" id="SSF52833">
    <property type="entry name" value="Thioredoxin-like"/>
    <property type="match status" value="1"/>
</dbReference>
<evidence type="ECO:0000313" key="4">
    <source>
        <dbReference type="EMBL" id="ODV93569.1"/>
    </source>
</evidence>
<feature type="domain" description="GST C-terminal" evidence="3">
    <location>
        <begin position="114"/>
        <end position="232"/>
    </location>
</feature>
<dbReference type="Gene3D" id="1.20.1050.130">
    <property type="match status" value="1"/>
</dbReference>
<accession>A0A1E4TPC7</accession>
<name>A0A1E4TPC7_PACTA</name>
<dbReference type="InterPro" id="IPR004045">
    <property type="entry name" value="Glutathione_S-Trfase_N"/>
</dbReference>
<dbReference type="SFLD" id="SFLDG00358">
    <property type="entry name" value="Main_(cytGST)"/>
    <property type="match status" value="1"/>
</dbReference>
<protein>
    <recommendedName>
        <fullName evidence="6">Glutathione S-transferase</fullName>
    </recommendedName>
</protein>
<organism evidence="4 5">
    <name type="scientific">Pachysolen tannophilus NRRL Y-2460</name>
    <dbReference type="NCBI Taxonomy" id="669874"/>
    <lineage>
        <taxon>Eukaryota</taxon>
        <taxon>Fungi</taxon>
        <taxon>Dikarya</taxon>
        <taxon>Ascomycota</taxon>
        <taxon>Saccharomycotina</taxon>
        <taxon>Pichiomycetes</taxon>
        <taxon>Pachysolenaceae</taxon>
        <taxon>Pachysolen</taxon>
    </lineage>
</organism>
<dbReference type="InterPro" id="IPR010987">
    <property type="entry name" value="Glutathione-S-Trfase_C-like"/>
</dbReference>
<dbReference type="PANTHER" id="PTHR44051">
    <property type="entry name" value="GLUTATHIONE S-TRANSFERASE-RELATED"/>
    <property type="match status" value="1"/>
</dbReference>
<dbReference type="PANTHER" id="PTHR44051:SF8">
    <property type="entry name" value="GLUTATHIONE S-TRANSFERASE GSTA"/>
    <property type="match status" value="1"/>
</dbReference>
<dbReference type="InterPro" id="IPR036282">
    <property type="entry name" value="Glutathione-S-Trfase_C_sf"/>
</dbReference>
<dbReference type="SUPFAM" id="SSF47616">
    <property type="entry name" value="GST C-terminal domain-like"/>
    <property type="match status" value="1"/>
</dbReference>
<dbReference type="OrthoDB" id="422574at2759"/>
<dbReference type="Proteomes" id="UP000094236">
    <property type="component" value="Unassembled WGS sequence"/>
</dbReference>
<keyword evidence="5" id="KW-1185">Reference proteome</keyword>